<dbReference type="Pfam" id="PF04149">
    <property type="entry name" value="DUF397"/>
    <property type="match status" value="1"/>
</dbReference>
<name>A0A929FW40_9PSEU</name>
<dbReference type="EMBL" id="JADEYC010000002">
    <property type="protein sequence ID" value="MBE9373131.1"/>
    <property type="molecule type" value="Genomic_DNA"/>
</dbReference>
<accession>A0A929FW40</accession>
<keyword evidence="3" id="KW-1185">Reference proteome</keyword>
<evidence type="ECO:0000259" key="1">
    <source>
        <dbReference type="Pfam" id="PF04149"/>
    </source>
</evidence>
<dbReference type="InterPro" id="IPR007278">
    <property type="entry name" value="DUF397"/>
</dbReference>
<protein>
    <submittedName>
        <fullName evidence="2">DUF397 domain-containing protein</fullName>
    </submittedName>
</protein>
<feature type="domain" description="DUF397" evidence="1">
    <location>
        <begin position="5"/>
        <end position="58"/>
    </location>
</feature>
<proteinExistence type="predicted"/>
<dbReference type="RefSeq" id="WP_193926570.1">
    <property type="nucleotide sequence ID" value="NZ_JADEYC010000002.1"/>
</dbReference>
<comment type="caution">
    <text evidence="2">The sequence shown here is derived from an EMBL/GenBank/DDBJ whole genome shotgun (WGS) entry which is preliminary data.</text>
</comment>
<reference evidence="2" key="1">
    <citation type="submission" date="2020-10" db="EMBL/GenBank/DDBJ databases">
        <title>Diversity and distribution of actinomycetes associated with coral in the coast of Hainan.</title>
        <authorList>
            <person name="Li F."/>
        </authorList>
    </citation>
    <scope>NUCLEOTIDE SEQUENCE</scope>
    <source>
        <strain evidence="2">HNM0983</strain>
    </source>
</reference>
<evidence type="ECO:0000313" key="3">
    <source>
        <dbReference type="Proteomes" id="UP000598360"/>
    </source>
</evidence>
<organism evidence="2 3">
    <name type="scientific">Saccharopolyspora montiporae</name>
    <dbReference type="NCBI Taxonomy" id="2781240"/>
    <lineage>
        <taxon>Bacteria</taxon>
        <taxon>Bacillati</taxon>
        <taxon>Actinomycetota</taxon>
        <taxon>Actinomycetes</taxon>
        <taxon>Pseudonocardiales</taxon>
        <taxon>Pseudonocardiaceae</taxon>
        <taxon>Saccharopolyspora</taxon>
    </lineage>
</organism>
<gene>
    <name evidence="2" type="ORF">IQ251_01585</name>
</gene>
<dbReference type="Proteomes" id="UP000598360">
    <property type="component" value="Unassembled WGS sequence"/>
</dbReference>
<sequence length="64" mass="6797">MTVSGWRKPSRSAQGAQNCVEVGCTSGGGAAVRDSKDRGAGYFTASPDQWAQFVAAIKRGRYSR</sequence>
<dbReference type="AlphaFoldDB" id="A0A929FW40"/>
<evidence type="ECO:0000313" key="2">
    <source>
        <dbReference type="EMBL" id="MBE9373131.1"/>
    </source>
</evidence>